<sequence>MAHRARPLPTARFGDRAKARLPDPVWRPGPIRSSDFQVRPEPHPPKRAFSCPQNGTRSILQYATQSCQLPRARTGDSRQKSTPQVGELAPLNTPANAQWISTTTGRIATDGYSWMQAVHWTSGSGLYTPTRNHGPKWGPTTIVIAQEIANLTECRPSVDYLARKLRCSTRTVKYHLGMLREAGLLVYRSKGTRITGSIRHASIYERIIPTAFDEALGIRCTLRDTTQPAYTRTPVGIAEEGRKLIGKLAKKAARKTRRRARRTPVSRGQRCTLREGGTSGSSTAGISTGPSESSKLASGTQISPTPKQSKRTLNRVGRRYQLAGELVALMPWLSRAPKARVAWVARHVADAGWTALEVQAVVEQDRPITDGTVRRGSALLACRLRGVHELYNTPARRQTAVAHWRDQRCNEHARHEAYDLITGPISSSAVRRLVQGVVNRLHQPAPEPVSDEDTFTITVDTDDTTVQPVDFDDDTIRESHKAALANPRIVIAAFAGGMTEETANALYGAGAVIRAQGIARATARGYLRLDAR</sequence>
<reference evidence="2" key="1">
    <citation type="submission" date="2011-12" db="EMBL/GenBank/DDBJ databases">
        <title>Complete nucleotide sequence of Streptomyces circular plasmid pCQ4.</title>
        <authorList>
            <person name="Cheng Q."/>
            <person name="Tian X."/>
            <person name="Qin Z."/>
        </authorList>
    </citation>
    <scope>NUCLEOTIDE SEQUENCE</scope>
    <source>
        <strain evidence="2">W75</strain>
        <plasmid evidence="2">pCQ4</plasmid>
    </source>
</reference>
<dbReference type="Gene3D" id="1.10.10.10">
    <property type="entry name" value="Winged helix-like DNA-binding domain superfamily/Winged helix DNA-binding domain"/>
    <property type="match status" value="1"/>
</dbReference>
<evidence type="ECO:0000313" key="2">
    <source>
        <dbReference type="EMBL" id="AFH75235.1"/>
    </source>
</evidence>
<proteinExistence type="predicted"/>
<feature type="region of interest" description="Disordered" evidence="1">
    <location>
        <begin position="68"/>
        <end position="89"/>
    </location>
</feature>
<evidence type="ECO:0000256" key="1">
    <source>
        <dbReference type="SAM" id="MobiDB-lite"/>
    </source>
</evidence>
<organism evidence="2">
    <name type="scientific">Streptomyces sp. W75</name>
    <dbReference type="NCBI Taxonomy" id="1170711"/>
    <lineage>
        <taxon>Bacteria</taxon>
        <taxon>Bacillati</taxon>
        <taxon>Actinomycetota</taxon>
        <taxon>Actinomycetes</taxon>
        <taxon>Kitasatosporales</taxon>
        <taxon>Streptomycetaceae</taxon>
        <taxon>Streptomyces</taxon>
    </lineage>
</organism>
<dbReference type="SUPFAM" id="SSF46785">
    <property type="entry name" value="Winged helix' DNA-binding domain"/>
    <property type="match status" value="1"/>
</dbReference>
<feature type="region of interest" description="Disordered" evidence="1">
    <location>
        <begin position="251"/>
        <end position="314"/>
    </location>
</feature>
<feature type="compositionally biased region" description="Basic residues" evidence="1">
    <location>
        <begin position="251"/>
        <end position="264"/>
    </location>
</feature>
<feature type="compositionally biased region" description="Low complexity" evidence="1">
    <location>
        <begin position="280"/>
        <end position="291"/>
    </location>
</feature>
<geneLocation type="plasmid" evidence="2">
    <name>pCQ4</name>
</geneLocation>
<dbReference type="EMBL" id="JQ340175">
    <property type="protein sequence ID" value="AFH75235.1"/>
    <property type="molecule type" value="Genomic_DNA"/>
</dbReference>
<name>I0CEM2_9ACTN</name>
<protein>
    <submittedName>
        <fullName evidence="2">Uncharacterized protein</fullName>
    </submittedName>
</protein>
<dbReference type="InterPro" id="IPR036390">
    <property type="entry name" value="WH_DNA-bd_sf"/>
</dbReference>
<keyword evidence="2" id="KW-0614">Plasmid</keyword>
<dbReference type="AlphaFoldDB" id="I0CEM2"/>
<accession>I0CEM2</accession>
<feature type="compositionally biased region" description="Polar residues" evidence="1">
    <location>
        <begin position="292"/>
        <end position="307"/>
    </location>
</feature>
<gene>
    <name evidence="2" type="ORF">pCQ4.110</name>
</gene>
<feature type="region of interest" description="Disordered" evidence="1">
    <location>
        <begin position="1"/>
        <end position="53"/>
    </location>
</feature>
<dbReference type="InterPro" id="IPR036388">
    <property type="entry name" value="WH-like_DNA-bd_sf"/>
</dbReference>